<dbReference type="Proteomes" id="UP001321506">
    <property type="component" value="Unassembled WGS sequence"/>
</dbReference>
<dbReference type="PANTHER" id="PTHR43788:SF8">
    <property type="entry name" value="DNA-BINDING PROTEIN SMUBP-2"/>
    <property type="match status" value="1"/>
</dbReference>
<reference evidence="7 8" key="1">
    <citation type="submission" date="2023-04" db="EMBL/GenBank/DDBJ databases">
        <title>Klugiella caeni sp. nov. isolated from the sludge of biochemical tank.</title>
        <authorList>
            <person name="Geng K."/>
        </authorList>
    </citation>
    <scope>NUCLEOTIDE SEQUENCE [LARGE SCALE GENOMIC DNA]</scope>
    <source>
        <strain evidence="7 8">YN-L-19</strain>
    </source>
</reference>
<dbReference type="SUPFAM" id="SSF52540">
    <property type="entry name" value="P-loop containing nucleoside triphosphate hydrolases"/>
    <property type="match status" value="1"/>
</dbReference>
<evidence type="ECO:0000259" key="5">
    <source>
        <dbReference type="Pfam" id="PF13087"/>
    </source>
</evidence>
<dbReference type="Gene3D" id="3.40.50.300">
    <property type="entry name" value="P-loop containing nucleotide triphosphate hydrolases"/>
    <property type="match status" value="2"/>
</dbReference>
<feature type="domain" description="YprB ribonuclease H-like" evidence="6">
    <location>
        <begin position="315"/>
        <end position="503"/>
    </location>
</feature>
<evidence type="ECO:0000256" key="4">
    <source>
        <dbReference type="ARBA" id="ARBA00022840"/>
    </source>
</evidence>
<evidence type="ECO:0000256" key="1">
    <source>
        <dbReference type="ARBA" id="ARBA00022741"/>
    </source>
</evidence>
<sequence>MFILDGRIITSPSDLTLASNCEFAFLRGIDAKLGRVATVADDDDAMLVRAGALGDQHELNVLAEYRDRFGAGVVEIERPETLTTESIEAAAAATRDAFAAGADVVFQATFFDGSLVGFADFIVRRADGSYLVQDTKLARRAKVTALLQLAAYVDQLERSGVACAPVVQLLLGDGTVSEHQVHDIMPVYRKRRARLQHLVADRSAASAAVPWGENWYSVDGRCAVCAAEVEAHRDVLLVAGMRVQQRERLAAAGIRTIDELAAATERPDGLAGATFDSLKAQARLQLQAAEGAPPPVEIADAGCLGVIPQPDPGDVFFDFEGDPLYTEGDGRTWGLDYLWGLIEADGTFRSWWAHDFAGERAAMQSFMQYIGERRAQYPGMHIYHYASYERTHLLSIAARHGVCENEVDDLLRNHVLVDLYPVVRRAVRVGSRSYSIKKLEPLYMTGSREGQEVTTGADSIDEYVAARQHIEAGDTVEGERMLQALAEYNEYDCRSTLALRDWLLALGSQHGVEAGSEHTDAEALEVEPSPLAARLMRHAGVPLHERTADQTAAALASAAIDYHHREQKSFWWGHFFRLVAPIDEWAETRDVLRVERSWIERDWYREDGQRVERRELKLQGVWAPGSTVKASQQSGPYMVYEWPGPFTTAAQAPGARPYRSVRVLEVFDDGVLVEETLARDVAPYDDLPVALTPGAPPRAGAQQSAIESWADEVVRALDGGAWPENAMCDILRRRPPRTRSGRLAPVVGGDVTTAVVESSLDLDDSYLAVQGPPGTGKTWLASRVIARLVAEHGWRIGVVAQSHSVVENLLEKVASDTGLDPRLVAKAPKDRSESAARSYRVLADKNEAAQFAIEHAAAGFVLGGTAWDFANESRVERGSLDLLVVDEAGQFSLGSTIAASVAARNVLLLGDPQQLPQVSQGAHPEPIDQSALGWIADGHDVLPAELGYFLAESRRMHPAVAAAVSQLSYEGALRSHPDAARRRLEHLEPGVHAVAVSHHGNSTVSLEEARRVVSLATEVLGRNWHEGSGGHDAAARPLRPADIIVVAPYNAQVAAIREHLDAEGLEGVRAGTVDKFQGQEAVIAIVSLAASSAADVPRGMEFLIMRNRLNVAVSRAQWAAFLVHSPELTEFLPRSPDGVAELSAFIRLTER</sequence>
<keyword evidence="3" id="KW-0347">Helicase</keyword>
<dbReference type="PANTHER" id="PTHR43788">
    <property type="entry name" value="DNA2/NAM7 HELICASE FAMILY MEMBER"/>
    <property type="match status" value="1"/>
</dbReference>
<protein>
    <submittedName>
        <fullName evidence="7">TM0106 family RecB-like putative nuclease</fullName>
    </submittedName>
</protein>
<dbReference type="Pfam" id="PF13482">
    <property type="entry name" value="RNase_H_2"/>
    <property type="match status" value="1"/>
</dbReference>
<dbReference type="InterPro" id="IPR047187">
    <property type="entry name" value="SF1_C_Upf1"/>
</dbReference>
<dbReference type="InterPro" id="IPR012337">
    <property type="entry name" value="RNaseH-like_sf"/>
</dbReference>
<dbReference type="CDD" id="cd17934">
    <property type="entry name" value="DEXXQc_Upf1-like"/>
    <property type="match status" value="1"/>
</dbReference>
<gene>
    <name evidence="7" type="ORF">QF206_00955</name>
</gene>
<comment type="caution">
    <text evidence="7">The sequence shown here is derived from an EMBL/GenBank/DDBJ whole genome shotgun (WGS) entry which is preliminary data.</text>
</comment>
<organism evidence="7 8">
    <name type="scientific">Ruicaihuangia caeni</name>
    <dbReference type="NCBI Taxonomy" id="3042517"/>
    <lineage>
        <taxon>Bacteria</taxon>
        <taxon>Bacillati</taxon>
        <taxon>Actinomycetota</taxon>
        <taxon>Actinomycetes</taxon>
        <taxon>Micrococcales</taxon>
        <taxon>Microbacteriaceae</taxon>
        <taxon>Ruicaihuangia</taxon>
    </lineage>
</organism>
<dbReference type="InterPro" id="IPR050534">
    <property type="entry name" value="Coronavir_polyprotein_1ab"/>
</dbReference>
<proteinExistence type="predicted"/>
<dbReference type="GO" id="GO:0005524">
    <property type="term" value="F:ATP binding"/>
    <property type="evidence" value="ECO:0007669"/>
    <property type="project" value="UniProtKB-KW"/>
</dbReference>
<dbReference type="InterPro" id="IPR041679">
    <property type="entry name" value="DNA2/NAM7-like_C"/>
</dbReference>
<dbReference type="CDD" id="cd18808">
    <property type="entry name" value="SF1_C_Upf1"/>
    <property type="match status" value="1"/>
</dbReference>
<feature type="domain" description="DNA2/NAM7 helicase-like C-terminal" evidence="5">
    <location>
        <begin position="948"/>
        <end position="1123"/>
    </location>
</feature>
<accession>A0AAW6T138</accession>
<evidence type="ECO:0000259" key="6">
    <source>
        <dbReference type="Pfam" id="PF13482"/>
    </source>
</evidence>
<evidence type="ECO:0000256" key="2">
    <source>
        <dbReference type="ARBA" id="ARBA00022801"/>
    </source>
</evidence>
<dbReference type="InterPro" id="IPR027417">
    <property type="entry name" value="P-loop_NTPase"/>
</dbReference>
<dbReference type="AlphaFoldDB" id="A0AAW6T138"/>
<dbReference type="Pfam" id="PF13087">
    <property type="entry name" value="AAA_12"/>
    <property type="match status" value="1"/>
</dbReference>
<dbReference type="EMBL" id="JASATX010000001">
    <property type="protein sequence ID" value="MDI2097536.1"/>
    <property type="molecule type" value="Genomic_DNA"/>
</dbReference>
<keyword evidence="2" id="KW-0378">Hydrolase</keyword>
<dbReference type="RefSeq" id="WP_281487326.1">
    <property type="nucleotide sequence ID" value="NZ_JASATX010000001.1"/>
</dbReference>
<dbReference type="SUPFAM" id="SSF53098">
    <property type="entry name" value="Ribonuclease H-like"/>
    <property type="match status" value="1"/>
</dbReference>
<evidence type="ECO:0000313" key="7">
    <source>
        <dbReference type="EMBL" id="MDI2097536.1"/>
    </source>
</evidence>
<evidence type="ECO:0000313" key="8">
    <source>
        <dbReference type="Proteomes" id="UP001321506"/>
    </source>
</evidence>
<keyword evidence="8" id="KW-1185">Reference proteome</keyword>
<dbReference type="InterPro" id="IPR019993">
    <property type="entry name" value="RecB_nuclease_TM0106_put"/>
</dbReference>
<keyword evidence="1" id="KW-0547">Nucleotide-binding</keyword>
<dbReference type="InterPro" id="IPR038720">
    <property type="entry name" value="YprB_RNase_H-like_dom"/>
</dbReference>
<dbReference type="GO" id="GO:0043139">
    <property type="term" value="F:5'-3' DNA helicase activity"/>
    <property type="evidence" value="ECO:0007669"/>
    <property type="project" value="TreeGrafter"/>
</dbReference>
<evidence type="ECO:0000256" key="3">
    <source>
        <dbReference type="ARBA" id="ARBA00022806"/>
    </source>
</evidence>
<dbReference type="Pfam" id="PF13604">
    <property type="entry name" value="AAA_30"/>
    <property type="match status" value="1"/>
</dbReference>
<dbReference type="GO" id="GO:0016787">
    <property type="term" value="F:hydrolase activity"/>
    <property type="evidence" value="ECO:0007669"/>
    <property type="project" value="UniProtKB-KW"/>
</dbReference>
<dbReference type="NCBIfam" id="TIGR03491">
    <property type="entry name" value="TM0106 family RecB-like putative nuclease"/>
    <property type="match status" value="1"/>
</dbReference>
<keyword evidence="4" id="KW-0067">ATP-binding</keyword>
<name>A0AAW6T138_9MICO</name>